<reference evidence="1" key="1">
    <citation type="submission" date="2021-02" db="EMBL/GenBank/DDBJ databases">
        <authorList>
            <person name="Nowell W R."/>
        </authorList>
    </citation>
    <scope>NUCLEOTIDE SEQUENCE</scope>
</reference>
<dbReference type="EMBL" id="CAJOBR010072258">
    <property type="protein sequence ID" value="CAF5103231.1"/>
    <property type="molecule type" value="Genomic_DNA"/>
</dbReference>
<protein>
    <submittedName>
        <fullName evidence="1">Uncharacterized protein</fullName>
    </submittedName>
</protein>
<feature type="non-terminal residue" evidence="1">
    <location>
        <position position="1"/>
    </location>
</feature>
<evidence type="ECO:0000313" key="1">
    <source>
        <dbReference type="EMBL" id="CAF5103231.1"/>
    </source>
</evidence>
<sequence>RKLRTYTLQEQREYFKREGIPPVRGAEYKPLFIDASTEAFEAYVPPEGDGKASLMSKD</sequence>
<comment type="caution">
    <text evidence="1">The sequence shown here is derived from an EMBL/GenBank/DDBJ whole genome shotgun (WGS) entry which is preliminary data.</text>
</comment>
<organism evidence="1 2">
    <name type="scientific">Rotaria socialis</name>
    <dbReference type="NCBI Taxonomy" id="392032"/>
    <lineage>
        <taxon>Eukaryota</taxon>
        <taxon>Metazoa</taxon>
        <taxon>Spiralia</taxon>
        <taxon>Gnathifera</taxon>
        <taxon>Rotifera</taxon>
        <taxon>Eurotatoria</taxon>
        <taxon>Bdelloidea</taxon>
        <taxon>Philodinida</taxon>
        <taxon>Philodinidae</taxon>
        <taxon>Rotaria</taxon>
    </lineage>
</organism>
<accession>A0A822EKT3</accession>
<evidence type="ECO:0000313" key="2">
    <source>
        <dbReference type="Proteomes" id="UP000663848"/>
    </source>
</evidence>
<feature type="non-terminal residue" evidence="1">
    <location>
        <position position="58"/>
    </location>
</feature>
<dbReference type="Proteomes" id="UP000663848">
    <property type="component" value="Unassembled WGS sequence"/>
</dbReference>
<name>A0A822EKT3_9BILA</name>
<proteinExistence type="predicted"/>
<gene>
    <name evidence="1" type="ORF">QYT958_LOCUS44965</name>
</gene>
<dbReference type="AlphaFoldDB" id="A0A822EKT3"/>